<gene>
    <name evidence="1" type="ORF">K040078D81_46910</name>
</gene>
<organism evidence="1 2">
    <name type="scientific">Blautia hominis</name>
    <dbReference type="NCBI Taxonomy" id="2025493"/>
    <lineage>
        <taxon>Bacteria</taxon>
        <taxon>Bacillati</taxon>
        <taxon>Bacillota</taxon>
        <taxon>Clostridia</taxon>
        <taxon>Lachnospirales</taxon>
        <taxon>Lachnospiraceae</taxon>
        <taxon>Blautia</taxon>
    </lineage>
</organism>
<name>A0ABQ0BGM2_9FIRM</name>
<dbReference type="RefSeq" id="WP_171285537.1">
    <property type="nucleotide sequence ID" value="NZ_BAABYW010000001.1"/>
</dbReference>
<evidence type="ECO:0000313" key="1">
    <source>
        <dbReference type="EMBL" id="GAA6410574.1"/>
    </source>
</evidence>
<accession>A0ABQ0BGM2</accession>
<dbReference type="EMBL" id="BAABYW010000001">
    <property type="protein sequence ID" value="GAA6410574.1"/>
    <property type="molecule type" value="Genomic_DNA"/>
</dbReference>
<proteinExistence type="predicted"/>
<keyword evidence="2" id="KW-1185">Reference proteome</keyword>
<reference evidence="1 2" key="1">
    <citation type="submission" date="2024-04" db="EMBL/GenBank/DDBJ databases">
        <title>Defined microbial consortia suppress multidrug-resistant proinflammatory Enterobacteriaceae via ecological control.</title>
        <authorList>
            <person name="Furuichi M."/>
            <person name="Kawaguchi T."/>
            <person name="Pust M."/>
            <person name="Yasuma K."/>
            <person name="Plichta D."/>
            <person name="Hasegawa N."/>
            <person name="Ohya T."/>
            <person name="Bhattarai S."/>
            <person name="Sasajima S."/>
            <person name="Aoto Y."/>
            <person name="Tuganbaev T."/>
            <person name="Yaginuma M."/>
            <person name="Ueda M."/>
            <person name="Okahashi N."/>
            <person name="Amafuji K."/>
            <person name="Kiridooshi Y."/>
            <person name="Sugita K."/>
            <person name="Strazar M."/>
            <person name="Skelly A."/>
            <person name="Suda W."/>
            <person name="Hattori M."/>
            <person name="Nakamoto N."/>
            <person name="Caballero S."/>
            <person name="Norman J."/>
            <person name="Olle B."/>
            <person name="Tanoue T."/>
            <person name="Arita M."/>
            <person name="Bucci V."/>
            <person name="Atarashi K."/>
            <person name="Xavier R."/>
            <person name="Honda K."/>
        </authorList>
    </citation>
    <scope>NUCLEOTIDE SEQUENCE [LARGE SCALE GENOMIC DNA]</scope>
    <source>
        <strain evidence="2">k04-0078-D8-1</strain>
    </source>
</reference>
<protein>
    <submittedName>
        <fullName evidence="1">Uncharacterized protein</fullName>
    </submittedName>
</protein>
<comment type="caution">
    <text evidence="1">The sequence shown here is derived from an EMBL/GenBank/DDBJ whole genome shotgun (WGS) entry which is preliminary data.</text>
</comment>
<evidence type="ECO:0000313" key="2">
    <source>
        <dbReference type="Proteomes" id="UP001600943"/>
    </source>
</evidence>
<sequence>MLIKITGKNEMLEKLNTAKQMIDEAEKILWGLNSTMDIEIVEDSPKDPDEVLAETYMKTTFRR</sequence>
<dbReference type="Proteomes" id="UP001600943">
    <property type="component" value="Unassembled WGS sequence"/>
</dbReference>